<dbReference type="AlphaFoldDB" id="A0A0G3H799"/>
<keyword evidence="6 8" id="KW-0472">Membrane</keyword>
<feature type="transmembrane region" description="Helical" evidence="8">
    <location>
        <begin position="23"/>
        <end position="42"/>
    </location>
</feature>
<dbReference type="InterPro" id="IPR018584">
    <property type="entry name" value="GT87"/>
</dbReference>
<dbReference type="GO" id="GO:0005886">
    <property type="term" value="C:plasma membrane"/>
    <property type="evidence" value="ECO:0007669"/>
    <property type="project" value="UniProtKB-SubCell"/>
</dbReference>
<sequence>MHDNNQGGDPVLAPPRLTGRRSLFFAIVALLLSIRGTVIWIVDSGPRWFYHTDYDVYRAGGQAFLDGDNLYTQWYSVVGIDLPFTYPPLAAILFSPLAVIPYSIGSAAMTVASAVVTWWCIVIVLRTCLPTFAASDLRLLALFILPLALQFEPLSQTLYFGQINVFLMALVLADTLTRRSWLPRGVLIGLAAAIKLTPAVFGLVFLVRRQWKDAAVTTASGIGFTLLAALVSPQNSLTYWFHTLSDPTRIGKLYFSANQSLQGVLSRVVGTAEEPPRLWWVALVIIALTIIIVALLKIERTAAALGVDPTLAIVLVTAFVALLCSPVSWSHHWTWLVPLAVTMGVSAYRMAPGILRTLTGLLTVVITLVGLLGSHWRVDVPRDMEYLWPWWAQPMGNSYVVVALLVLVTVILVPQILLPQPPRNEPFPAPAIPAAVLRAWATFVTLVSLVIIVPALVA</sequence>
<feature type="transmembrane region" description="Helical" evidence="8">
    <location>
        <begin position="214"/>
        <end position="232"/>
    </location>
</feature>
<evidence type="ECO:0000313" key="10">
    <source>
        <dbReference type="Proteomes" id="UP000035540"/>
    </source>
</evidence>
<reference evidence="10" key="2">
    <citation type="submission" date="2015-05" db="EMBL/GenBank/DDBJ databases">
        <title>Complete genome sequence of Corynebacterium testudinoris DSM 44614, recovered from necrotic lesions in the mouth of a tortoise.</title>
        <authorList>
            <person name="Ruckert C."/>
            <person name="Albersmeier A."/>
            <person name="Winkler A."/>
            <person name="Tauch A."/>
        </authorList>
    </citation>
    <scope>NUCLEOTIDE SEQUENCE [LARGE SCALE GENOMIC DNA]</scope>
    <source>
        <strain evidence="10">DSM 44614</strain>
    </source>
</reference>
<feature type="transmembrane region" description="Helical" evidence="8">
    <location>
        <begin position="106"/>
        <end position="125"/>
    </location>
</feature>
<gene>
    <name evidence="9" type="ORF">CTEST_09025</name>
</gene>
<evidence type="ECO:0000256" key="1">
    <source>
        <dbReference type="ARBA" id="ARBA00004651"/>
    </source>
</evidence>
<dbReference type="EMBL" id="CP011545">
    <property type="protein sequence ID" value="AKK09234.1"/>
    <property type="molecule type" value="Genomic_DNA"/>
</dbReference>
<feature type="transmembrane region" description="Helical" evidence="8">
    <location>
        <begin position="439"/>
        <end position="457"/>
    </location>
</feature>
<comment type="subcellular location">
    <subcellularLocation>
        <location evidence="1">Cell membrane</location>
        <topology evidence="1">Multi-pass membrane protein</topology>
    </subcellularLocation>
</comment>
<evidence type="ECO:0000256" key="3">
    <source>
        <dbReference type="ARBA" id="ARBA00022679"/>
    </source>
</evidence>
<dbReference type="Proteomes" id="UP000035540">
    <property type="component" value="Chromosome"/>
</dbReference>
<protein>
    <submittedName>
        <fullName evidence="9">Putative DUF2029 family protein</fullName>
        <ecNumber evidence="9">2.4.1.-</ecNumber>
    </submittedName>
</protein>
<keyword evidence="10" id="KW-1185">Reference proteome</keyword>
<dbReference type="STRING" id="136857.CTEST_09025"/>
<keyword evidence="4 8" id="KW-0812">Transmembrane</keyword>
<evidence type="ECO:0000256" key="5">
    <source>
        <dbReference type="ARBA" id="ARBA00022989"/>
    </source>
</evidence>
<accession>A0A0G3H799</accession>
<feature type="transmembrane region" description="Helical" evidence="8">
    <location>
        <begin position="358"/>
        <end position="378"/>
    </location>
</feature>
<evidence type="ECO:0000256" key="6">
    <source>
        <dbReference type="ARBA" id="ARBA00023136"/>
    </source>
</evidence>
<evidence type="ECO:0000256" key="4">
    <source>
        <dbReference type="ARBA" id="ARBA00022692"/>
    </source>
</evidence>
<dbReference type="Pfam" id="PF09594">
    <property type="entry name" value="GT87"/>
    <property type="match status" value="1"/>
</dbReference>
<dbReference type="EC" id="2.4.1.-" evidence="9"/>
<feature type="transmembrane region" description="Helical" evidence="8">
    <location>
        <begin position="278"/>
        <end position="298"/>
    </location>
</feature>
<evidence type="ECO:0000313" key="9">
    <source>
        <dbReference type="EMBL" id="AKK09234.1"/>
    </source>
</evidence>
<name>A0A0G3H799_9CORY</name>
<dbReference type="PATRIC" id="fig|136857.5.peg.1794"/>
<keyword evidence="3 9" id="KW-0808">Transferase</keyword>
<keyword evidence="2" id="KW-1003">Cell membrane</keyword>
<keyword evidence="5 8" id="KW-1133">Transmembrane helix</keyword>
<dbReference type="RefSeq" id="WP_052844350.1">
    <property type="nucleotide sequence ID" value="NZ_CP011545.1"/>
</dbReference>
<dbReference type="OrthoDB" id="9774600at2"/>
<evidence type="ECO:0000256" key="7">
    <source>
        <dbReference type="ARBA" id="ARBA00024033"/>
    </source>
</evidence>
<proteinExistence type="inferred from homology"/>
<comment type="similarity">
    <text evidence="7">Belongs to the glycosyltransferase 87 family.</text>
</comment>
<keyword evidence="9" id="KW-0328">Glycosyltransferase</keyword>
<feature type="transmembrane region" description="Helical" evidence="8">
    <location>
        <begin position="185"/>
        <end position="207"/>
    </location>
</feature>
<reference evidence="9 10" key="1">
    <citation type="journal article" date="2015" name="Genome Announc.">
        <title>Complete Genome Sequence of the Type Strain Corynebacterium testudinoris DSM 44614, Recovered from Necrotic Lesions in the Mouth of a Tortoise.</title>
        <authorList>
            <person name="Ruckert C."/>
            <person name="Kriete M."/>
            <person name="Jaenicke S."/>
            <person name="Winkler A."/>
            <person name="Tauch A."/>
        </authorList>
    </citation>
    <scope>NUCLEOTIDE SEQUENCE [LARGE SCALE GENOMIC DNA]</scope>
    <source>
        <strain evidence="9 10">DSM 44614</strain>
    </source>
</reference>
<evidence type="ECO:0000256" key="2">
    <source>
        <dbReference type="ARBA" id="ARBA00022475"/>
    </source>
</evidence>
<feature type="transmembrane region" description="Helical" evidence="8">
    <location>
        <begin position="398"/>
        <end position="418"/>
    </location>
</feature>
<organism evidence="9 10">
    <name type="scientific">Corynebacterium testudinoris</name>
    <dbReference type="NCBI Taxonomy" id="136857"/>
    <lineage>
        <taxon>Bacteria</taxon>
        <taxon>Bacillati</taxon>
        <taxon>Actinomycetota</taxon>
        <taxon>Actinomycetes</taxon>
        <taxon>Mycobacteriales</taxon>
        <taxon>Corynebacteriaceae</taxon>
        <taxon>Corynebacterium</taxon>
    </lineage>
</organism>
<evidence type="ECO:0000256" key="8">
    <source>
        <dbReference type="SAM" id="Phobius"/>
    </source>
</evidence>
<feature type="transmembrane region" description="Helical" evidence="8">
    <location>
        <begin position="310"/>
        <end position="329"/>
    </location>
</feature>
<dbReference type="KEGG" id="cted:CTEST_09025"/>
<dbReference type="GO" id="GO:0016758">
    <property type="term" value="F:hexosyltransferase activity"/>
    <property type="evidence" value="ECO:0007669"/>
    <property type="project" value="InterPro"/>
</dbReference>